<accession>A0A2I0W547</accession>
<dbReference type="AlphaFoldDB" id="A0A2I0W547"/>
<organism evidence="2 3">
    <name type="scientific">Dendrobium catenatum</name>
    <dbReference type="NCBI Taxonomy" id="906689"/>
    <lineage>
        <taxon>Eukaryota</taxon>
        <taxon>Viridiplantae</taxon>
        <taxon>Streptophyta</taxon>
        <taxon>Embryophyta</taxon>
        <taxon>Tracheophyta</taxon>
        <taxon>Spermatophyta</taxon>
        <taxon>Magnoliopsida</taxon>
        <taxon>Liliopsida</taxon>
        <taxon>Asparagales</taxon>
        <taxon>Orchidaceae</taxon>
        <taxon>Epidendroideae</taxon>
        <taxon>Malaxideae</taxon>
        <taxon>Dendrobiinae</taxon>
        <taxon>Dendrobium</taxon>
    </lineage>
</organism>
<evidence type="ECO:0000256" key="1">
    <source>
        <dbReference type="SAM" id="MobiDB-lite"/>
    </source>
</evidence>
<feature type="region of interest" description="Disordered" evidence="1">
    <location>
        <begin position="40"/>
        <end position="66"/>
    </location>
</feature>
<gene>
    <name evidence="2" type="ORF">MA16_Dca012537</name>
</gene>
<name>A0A2I0W547_9ASPA</name>
<evidence type="ECO:0000313" key="3">
    <source>
        <dbReference type="Proteomes" id="UP000233837"/>
    </source>
</evidence>
<sequence>MAKVNEQGFLSSKKINYRPEISSWTIEFYSYRPRRCGDRPGLSGQSMGAGMKIDRDCQTNPFTMDA</sequence>
<reference evidence="2 3" key="2">
    <citation type="journal article" date="2017" name="Nature">
        <title>The Apostasia genome and the evolution of orchids.</title>
        <authorList>
            <person name="Zhang G.Q."/>
            <person name="Liu K.W."/>
            <person name="Li Z."/>
            <person name="Lohaus R."/>
            <person name="Hsiao Y.Y."/>
            <person name="Niu S.C."/>
            <person name="Wang J.Y."/>
            <person name="Lin Y.C."/>
            <person name="Xu Q."/>
            <person name="Chen L.J."/>
            <person name="Yoshida K."/>
            <person name="Fujiwara S."/>
            <person name="Wang Z.W."/>
            <person name="Zhang Y.Q."/>
            <person name="Mitsuda N."/>
            <person name="Wang M."/>
            <person name="Liu G.H."/>
            <person name="Pecoraro L."/>
            <person name="Huang H.X."/>
            <person name="Xiao X.J."/>
            <person name="Lin M."/>
            <person name="Wu X.Y."/>
            <person name="Wu W.L."/>
            <person name="Chen Y.Y."/>
            <person name="Chang S.B."/>
            <person name="Sakamoto S."/>
            <person name="Ohme-Takagi M."/>
            <person name="Yagi M."/>
            <person name="Zeng S.J."/>
            <person name="Shen C.Y."/>
            <person name="Yeh C.M."/>
            <person name="Luo Y.B."/>
            <person name="Tsai W.C."/>
            <person name="Van de Peer Y."/>
            <person name="Liu Z.J."/>
        </authorList>
    </citation>
    <scope>NUCLEOTIDE SEQUENCE [LARGE SCALE GENOMIC DNA]</scope>
    <source>
        <tissue evidence="2">The whole plant</tissue>
    </source>
</reference>
<dbReference type="EMBL" id="KZ502911">
    <property type="protein sequence ID" value="PKU70784.1"/>
    <property type="molecule type" value="Genomic_DNA"/>
</dbReference>
<protein>
    <submittedName>
        <fullName evidence="2">Uncharacterized protein</fullName>
    </submittedName>
</protein>
<keyword evidence="3" id="KW-1185">Reference proteome</keyword>
<dbReference type="Proteomes" id="UP000233837">
    <property type="component" value="Unassembled WGS sequence"/>
</dbReference>
<proteinExistence type="predicted"/>
<evidence type="ECO:0000313" key="2">
    <source>
        <dbReference type="EMBL" id="PKU70784.1"/>
    </source>
</evidence>
<reference evidence="2 3" key="1">
    <citation type="journal article" date="2016" name="Sci. Rep.">
        <title>The Dendrobium catenatum Lindl. genome sequence provides insights into polysaccharide synthase, floral development and adaptive evolution.</title>
        <authorList>
            <person name="Zhang G.Q."/>
            <person name="Xu Q."/>
            <person name="Bian C."/>
            <person name="Tsai W.C."/>
            <person name="Yeh C.M."/>
            <person name="Liu K.W."/>
            <person name="Yoshida K."/>
            <person name="Zhang L.S."/>
            <person name="Chang S.B."/>
            <person name="Chen F."/>
            <person name="Shi Y."/>
            <person name="Su Y.Y."/>
            <person name="Zhang Y.Q."/>
            <person name="Chen L.J."/>
            <person name="Yin Y."/>
            <person name="Lin M."/>
            <person name="Huang H."/>
            <person name="Deng H."/>
            <person name="Wang Z.W."/>
            <person name="Zhu S.L."/>
            <person name="Zhao X."/>
            <person name="Deng C."/>
            <person name="Niu S.C."/>
            <person name="Huang J."/>
            <person name="Wang M."/>
            <person name="Liu G.H."/>
            <person name="Yang H.J."/>
            <person name="Xiao X.J."/>
            <person name="Hsiao Y.Y."/>
            <person name="Wu W.L."/>
            <person name="Chen Y.Y."/>
            <person name="Mitsuda N."/>
            <person name="Ohme-Takagi M."/>
            <person name="Luo Y.B."/>
            <person name="Van de Peer Y."/>
            <person name="Liu Z.J."/>
        </authorList>
    </citation>
    <scope>NUCLEOTIDE SEQUENCE [LARGE SCALE GENOMIC DNA]</scope>
    <source>
        <tissue evidence="2">The whole plant</tissue>
    </source>
</reference>